<sequence length="311" mass="36512">MDDYFTLVIHHGGRFIPGPPRKYEGGWVDHVDYIDPNRFNLTMIAGLLKDIGYAGVELCSYVLLGQNMDNELVMLITDDDAIEMVSKYKGQAEIDIYVEHPIDTPTMVDSEVEVLENESYIRSGSDDSEEVFWASNDDDSVAIDTPTVVDSEVEGLKHIFDNIYHQMDHRYYARHIWANLSKTHKGREYKDKFWSLTKVKTMWEFNDNMEELKKLNFKAWEYLAGIPPKFWTRAAFRIYLKNWNVTNNMCEQFNNVLVPFKGKPIITMLEEIRSYIAKRRIEYRQKMIKYQGPIIPSAQRKVELAKTHSRW</sequence>
<dbReference type="Proteomes" id="UP000828941">
    <property type="component" value="Chromosome 7"/>
</dbReference>
<organism evidence="1 2">
    <name type="scientific">Bauhinia variegata</name>
    <name type="common">Purple orchid tree</name>
    <name type="synonym">Phanera variegata</name>
    <dbReference type="NCBI Taxonomy" id="167791"/>
    <lineage>
        <taxon>Eukaryota</taxon>
        <taxon>Viridiplantae</taxon>
        <taxon>Streptophyta</taxon>
        <taxon>Embryophyta</taxon>
        <taxon>Tracheophyta</taxon>
        <taxon>Spermatophyta</taxon>
        <taxon>Magnoliopsida</taxon>
        <taxon>eudicotyledons</taxon>
        <taxon>Gunneridae</taxon>
        <taxon>Pentapetalae</taxon>
        <taxon>rosids</taxon>
        <taxon>fabids</taxon>
        <taxon>Fabales</taxon>
        <taxon>Fabaceae</taxon>
        <taxon>Cercidoideae</taxon>
        <taxon>Cercideae</taxon>
        <taxon>Bauhiniinae</taxon>
        <taxon>Bauhinia</taxon>
    </lineage>
</organism>
<comment type="caution">
    <text evidence="1">The sequence shown here is derived from an EMBL/GenBank/DDBJ whole genome shotgun (WGS) entry which is preliminary data.</text>
</comment>
<keyword evidence="2" id="KW-1185">Reference proteome</keyword>
<accession>A0ACB9N947</accession>
<evidence type="ECO:0000313" key="2">
    <source>
        <dbReference type="Proteomes" id="UP000828941"/>
    </source>
</evidence>
<proteinExistence type="predicted"/>
<reference evidence="1 2" key="1">
    <citation type="journal article" date="2022" name="DNA Res.">
        <title>Chromosomal-level genome assembly of the orchid tree Bauhinia variegata (Leguminosae; Cercidoideae) supports the allotetraploid origin hypothesis of Bauhinia.</title>
        <authorList>
            <person name="Zhong Y."/>
            <person name="Chen Y."/>
            <person name="Zheng D."/>
            <person name="Pang J."/>
            <person name="Liu Y."/>
            <person name="Luo S."/>
            <person name="Meng S."/>
            <person name="Qian L."/>
            <person name="Wei D."/>
            <person name="Dai S."/>
            <person name="Zhou R."/>
        </authorList>
    </citation>
    <scope>NUCLEOTIDE SEQUENCE [LARGE SCALE GENOMIC DNA]</scope>
    <source>
        <strain evidence="1">BV-YZ2020</strain>
    </source>
</reference>
<name>A0ACB9N947_BAUVA</name>
<evidence type="ECO:0000313" key="1">
    <source>
        <dbReference type="EMBL" id="KAI4332319.1"/>
    </source>
</evidence>
<dbReference type="EMBL" id="CM039432">
    <property type="protein sequence ID" value="KAI4332319.1"/>
    <property type="molecule type" value="Genomic_DNA"/>
</dbReference>
<protein>
    <submittedName>
        <fullName evidence="1">Uncharacterized protein</fullName>
    </submittedName>
</protein>
<gene>
    <name evidence="1" type="ORF">L6164_017241</name>
</gene>